<dbReference type="Proteomes" id="UP000095751">
    <property type="component" value="Unassembled WGS sequence"/>
</dbReference>
<dbReference type="AlphaFoldDB" id="A0A1E7FAW5"/>
<gene>
    <name evidence="1" type="ORF">FRACYDRAFT_269303</name>
</gene>
<evidence type="ECO:0000313" key="1">
    <source>
        <dbReference type="EMBL" id="OEU15286.1"/>
    </source>
</evidence>
<proteinExistence type="predicted"/>
<evidence type="ECO:0000313" key="2">
    <source>
        <dbReference type="Proteomes" id="UP000095751"/>
    </source>
</evidence>
<reference evidence="1 2" key="1">
    <citation type="submission" date="2016-09" db="EMBL/GenBank/DDBJ databases">
        <title>Extensive genetic diversity and differential bi-allelic expression allows diatom success in the polar Southern Ocean.</title>
        <authorList>
            <consortium name="DOE Joint Genome Institute"/>
            <person name="Mock T."/>
            <person name="Otillar R.P."/>
            <person name="Strauss J."/>
            <person name="Dupont C."/>
            <person name="Frickenhaus S."/>
            <person name="Maumus F."/>
            <person name="Mcmullan M."/>
            <person name="Sanges R."/>
            <person name="Schmutz J."/>
            <person name="Toseland A."/>
            <person name="Valas R."/>
            <person name="Veluchamy A."/>
            <person name="Ward B.J."/>
            <person name="Allen A."/>
            <person name="Barry K."/>
            <person name="Falciatore A."/>
            <person name="Ferrante M."/>
            <person name="Fortunato A.E."/>
            <person name="Gloeckner G."/>
            <person name="Gruber A."/>
            <person name="Hipkin R."/>
            <person name="Janech M."/>
            <person name="Kroth P."/>
            <person name="Leese F."/>
            <person name="Lindquist E."/>
            <person name="Lyon B.R."/>
            <person name="Martin J."/>
            <person name="Mayer C."/>
            <person name="Parker M."/>
            <person name="Quesneville H."/>
            <person name="Raymond J."/>
            <person name="Uhlig C."/>
            <person name="Valentin K.U."/>
            <person name="Worden A.Z."/>
            <person name="Armbrust E.V."/>
            <person name="Bowler C."/>
            <person name="Green B."/>
            <person name="Moulton V."/>
            <person name="Van Oosterhout C."/>
            <person name="Grigoriev I."/>
        </authorList>
    </citation>
    <scope>NUCLEOTIDE SEQUENCE [LARGE SCALE GENOMIC DNA]</scope>
    <source>
        <strain evidence="1 2">CCMP1102</strain>
    </source>
</reference>
<protein>
    <submittedName>
        <fullName evidence="1">Uncharacterized protein</fullName>
    </submittedName>
</protein>
<sequence length="73" mass="8778">MIQKRKMKMVQKIHQSLVVLLVHNFRDYHYNHDQDTVMVDLLTNFCFRVLDDDDKENTDCVVFVGDEILTYSR</sequence>
<organism evidence="1 2">
    <name type="scientific">Fragilariopsis cylindrus CCMP1102</name>
    <dbReference type="NCBI Taxonomy" id="635003"/>
    <lineage>
        <taxon>Eukaryota</taxon>
        <taxon>Sar</taxon>
        <taxon>Stramenopiles</taxon>
        <taxon>Ochrophyta</taxon>
        <taxon>Bacillariophyta</taxon>
        <taxon>Bacillariophyceae</taxon>
        <taxon>Bacillariophycidae</taxon>
        <taxon>Bacillariales</taxon>
        <taxon>Bacillariaceae</taxon>
        <taxon>Fragilariopsis</taxon>
    </lineage>
</organism>
<dbReference type="KEGG" id="fcy:FRACYDRAFT_269303"/>
<name>A0A1E7FAW5_9STRA</name>
<accession>A0A1E7FAW5</accession>
<keyword evidence="2" id="KW-1185">Reference proteome</keyword>
<dbReference type="InParanoid" id="A0A1E7FAW5"/>
<dbReference type="EMBL" id="KV784359">
    <property type="protein sequence ID" value="OEU15286.1"/>
    <property type="molecule type" value="Genomic_DNA"/>
</dbReference>